<keyword evidence="2" id="KW-0812">Transmembrane</keyword>
<dbReference type="OrthoDB" id="6499973at2759"/>
<sequence length="166" mass="17917">MRRRSLACLLKKGVNQLVIINAVGIPVRPLLGLVADRYFGSLRTVIVSTTFLAIMLYVWIAIRGVSSLKLGVRFGMVCSTLAFASLAGPPTAGAFIESSNVSFLKAQIWAGSVTIAAAFFIGAAKWTQVKFDRPAQELRSGIRDREEQDPSGSEDVEVGDDGRAKK</sequence>
<evidence type="ECO:0000313" key="4">
    <source>
        <dbReference type="Proteomes" id="UP000240883"/>
    </source>
</evidence>
<proteinExistence type="predicted"/>
<feature type="transmembrane region" description="Helical" evidence="2">
    <location>
        <begin position="108"/>
        <end position="126"/>
    </location>
</feature>
<organism evidence="3 4">
    <name type="scientific">Corynespora cassiicola Philippines</name>
    <dbReference type="NCBI Taxonomy" id="1448308"/>
    <lineage>
        <taxon>Eukaryota</taxon>
        <taxon>Fungi</taxon>
        <taxon>Dikarya</taxon>
        <taxon>Ascomycota</taxon>
        <taxon>Pezizomycotina</taxon>
        <taxon>Dothideomycetes</taxon>
        <taxon>Pleosporomycetidae</taxon>
        <taxon>Pleosporales</taxon>
        <taxon>Corynesporascaceae</taxon>
        <taxon>Corynespora</taxon>
    </lineage>
</organism>
<gene>
    <name evidence="3" type="ORF">BS50DRAFT_634254</name>
</gene>
<keyword evidence="2" id="KW-0472">Membrane</keyword>
<dbReference type="EMBL" id="KZ678135">
    <property type="protein sequence ID" value="PSN66777.1"/>
    <property type="molecule type" value="Genomic_DNA"/>
</dbReference>
<dbReference type="AlphaFoldDB" id="A0A2T2NMW5"/>
<evidence type="ECO:0008006" key="5">
    <source>
        <dbReference type="Google" id="ProtNLM"/>
    </source>
</evidence>
<evidence type="ECO:0000256" key="1">
    <source>
        <dbReference type="SAM" id="MobiDB-lite"/>
    </source>
</evidence>
<feature type="transmembrane region" description="Helical" evidence="2">
    <location>
        <begin position="41"/>
        <end position="62"/>
    </location>
</feature>
<keyword evidence="4" id="KW-1185">Reference proteome</keyword>
<protein>
    <recommendedName>
        <fullName evidence="5">Major facilitator superfamily (MFS) profile domain-containing protein</fullName>
    </recommendedName>
</protein>
<evidence type="ECO:0000256" key="2">
    <source>
        <dbReference type="SAM" id="Phobius"/>
    </source>
</evidence>
<name>A0A2T2NMW5_CORCC</name>
<feature type="transmembrane region" description="Helical" evidence="2">
    <location>
        <begin position="12"/>
        <end position="35"/>
    </location>
</feature>
<feature type="compositionally biased region" description="Acidic residues" evidence="1">
    <location>
        <begin position="149"/>
        <end position="159"/>
    </location>
</feature>
<feature type="compositionally biased region" description="Basic and acidic residues" evidence="1">
    <location>
        <begin position="139"/>
        <end position="148"/>
    </location>
</feature>
<accession>A0A2T2NMW5</accession>
<feature type="transmembrane region" description="Helical" evidence="2">
    <location>
        <begin position="74"/>
        <end position="96"/>
    </location>
</feature>
<dbReference type="SUPFAM" id="SSF103473">
    <property type="entry name" value="MFS general substrate transporter"/>
    <property type="match status" value="1"/>
</dbReference>
<dbReference type="Proteomes" id="UP000240883">
    <property type="component" value="Unassembled WGS sequence"/>
</dbReference>
<evidence type="ECO:0000313" key="3">
    <source>
        <dbReference type="EMBL" id="PSN66777.1"/>
    </source>
</evidence>
<feature type="region of interest" description="Disordered" evidence="1">
    <location>
        <begin position="139"/>
        <end position="166"/>
    </location>
</feature>
<dbReference type="InterPro" id="IPR036259">
    <property type="entry name" value="MFS_trans_sf"/>
</dbReference>
<reference evidence="3 4" key="1">
    <citation type="journal article" date="2018" name="Front. Microbiol.">
        <title>Genome-Wide Analysis of Corynespora cassiicola Leaf Fall Disease Putative Effectors.</title>
        <authorList>
            <person name="Lopez D."/>
            <person name="Ribeiro S."/>
            <person name="Label P."/>
            <person name="Fumanal B."/>
            <person name="Venisse J.S."/>
            <person name="Kohler A."/>
            <person name="de Oliveira R.R."/>
            <person name="Labutti K."/>
            <person name="Lipzen A."/>
            <person name="Lail K."/>
            <person name="Bauer D."/>
            <person name="Ohm R.A."/>
            <person name="Barry K.W."/>
            <person name="Spatafora J."/>
            <person name="Grigoriev I.V."/>
            <person name="Martin F.M."/>
            <person name="Pujade-Renaud V."/>
        </authorList>
    </citation>
    <scope>NUCLEOTIDE SEQUENCE [LARGE SCALE GENOMIC DNA]</scope>
    <source>
        <strain evidence="3 4">Philippines</strain>
    </source>
</reference>
<keyword evidence="2" id="KW-1133">Transmembrane helix</keyword>